<feature type="signal peptide" evidence="1">
    <location>
        <begin position="1"/>
        <end position="20"/>
    </location>
</feature>
<keyword evidence="1" id="KW-0732">Signal</keyword>
<dbReference type="AlphaFoldDB" id="A0A6L3VQ14"/>
<evidence type="ECO:0008006" key="4">
    <source>
        <dbReference type="Google" id="ProtNLM"/>
    </source>
</evidence>
<comment type="caution">
    <text evidence="2">The sequence shown here is derived from an EMBL/GenBank/DDBJ whole genome shotgun (WGS) entry which is preliminary data.</text>
</comment>
<dbReference type="Proteomes" id="UP000483004">
    <property type="component" value="Unassembled WGS sequence"/>
</dbReference>
<accession>A0A6L3VQ14</accession>
<evidence type="ECO:0000256" key="1">
    <source>
        <dbReference type="SAM" id="SignalP"/>
    </source>
</evidence>
<reference evidence="2 3" key="1">
    <citation type="submission" date="2019-09" db="EMBL/GenBank/DDBJ databases">
        <title>Actinomadura physcomitrii sp. nov., a novel actinomycete isolated from moss [Physcomitrium sphaericum (Ludw) Fuernr].</title>
        <authorList>
            <person name="Liu C."/>
            <person name="Zhuang X."/>
        </authorList>
    </citation>
    <scope>NUCLEOTIDE SEQUENCE [LARGE SCALE GENOMIC DNA]</scope>
    <source>
        <strain evidence="2 3">CYP1-1B</strain>
    </source>
</reference>
<dbReference type="PROSITE" id="PS51257">
    <property type="entry name" value="PROKAR_LIPOPROTEIN"/>
    <property type="match status" value="1"/>
</dbReference>
<dbReference type="OrthoDB" id="3212108at2"/>
<organism evidence="2 3">
    <name type="scientific">Actinomadura montaniterrae</name>
    <dbReference type="NCBI Taxonomy" id="1803903"/>
    <lineage>
        <taxon>Bacteria</taxon>
        <taxon>Bacillati</taxon>
        <taxon>Actinomycetota</taxon>
        <taxon>Actinomycetes</taxon>
        <taxon>Streptosporangiales</taxon>
        <taxon>Thermomonosporaceae</taxon>
        <taxon>Actinomadura</taxon>
    </lineage>
</organism>
<dbReference type="EMBL" id="WBMR01000068">
    <property type="protein sequence ID" value="KAB2378875.1"/>
    <property type="molecule type" value="Genomic_DNA"/>
</dbReference>
<keyword evidence="3" id="KW-1185">Reference proteome</keyword>
<gene>
    <name evidence="2" type="ORF">F9B16_22890</name>
</gene>
<dbReference type="RefSeq" id="WP_151542160.1">
    <property type="nucleotide sequence ID" value="NZ_WBMR01000068.1"/>
</dbReference>
<evidence type="ECO:0000313" key="3">
    <source>
        <dbReference type="Proteomes" id="UP000483004"/>
    </source>
</evidence>
<evidence type="ECO:0000313" key="2">
    <source>
        <dbReference type="EMBL" id="KAB2378875.1"/>
    </source>
</evidence>
<proteinExistence type="predicted"/>
<feature type="chain" id="PRO_5038451482" description="Lipoprotein" evidence="1">
    <location>
        <begin position="21"/>
        <end position="222"/>
    </location>
</feature>
<name>A0A6L3VQ14_9ACTN</name>
<sequence>MPGKSVKVVVAAVVAAGALAGCGGQTRVGTAALVGGDRITVTSLDQTVRDWRGQFKDDPVANQIRANSSGLAPGLADQESETDMEGALSLLVNFRVADRVARDAGVSVPDGLADQTTALMDQRGGAGSITLASGLPRSRTRDLARFIATQTAVMQKFGADLGNAQSPLTVQAAQQWGLKFQKAARDMHIKINPRFGRYDAAKVDIGPVVYDLSSAETGTDGA</sequence>
<protein>
    <recommendedName>
        <fullName evidence="4">Lipoprotein</fullName>
    </recommendedName>
</protein>